<dbReference type="InterPro" id="IPR036271">
    <property type="entry name" value="Tet_transcr_reg_TetR-rel_C_sf"/>
</dbReference>
<sequence length="216" mass="23245">MAPRRADTTPTATEQVRRGQLIEATIDLICDRGCAAASLSAIAQQAGMSKAAVLYHFSSKDNLTQATLTHVLDSVTAYVTERVAHAAGPKGAVVAYVRSVVGYQRTERRHVRVIAEMLLDRRSGAASPVGRWGMLVRLLADGQRAGVFREFDPQMVALAVGGAIEGVVAHWLAHPEFDLDAAADELETFTLYAIERPRTRLPAQASPASSVPRSVL</sequence>
<dbReference type="Gene3D" id="1.10.10.60">
    <property type="entry name" value="Homeodomain-like"/>
    <property type="match status" value="1"/>
</dbReference>
<evidence type="ECO:0000313" key="7">
    <source>
        <dbReference type="Proteomes" id="UP001571476"/>
    </source>
</evidence>
<gene>
    <name evidence="6" type="ORF">ACEG43_27385</name>
</gene>
<keyword evidence="2 4" id="KW-0238">DNA-binding</keyword>
<dbReference type="Pfam" id="PF00440">
    <property type="entry name" value="TetR_N"/>
    <property type="match status" value="1"/>
</dbReference>
<comment type="caution">
    <text evidence="6">The sequence shown here is derived from an EMBL/GenBank/DDBJ whole genome shotgun (WGS) entry which is preliminary data.</text>
</comment>
<evidence type="ECO:0000259" key="5">
    <source>
        <dbReference type="PROSITE" id="PS50977"/>
    </source>
</evidence>
<proteinExistence type="predicted"/>
<organism evidence="6 7">
    <name type="scientific">Streptomyces aureus</name>
    <dbReference type="NCBI Taxonomy" id="193461"/>
    <lineage>
        <taxon>Bacteria</taxon>
        <taxon>Bacillati</taxon>
        <taxon>Actinomycetota</taxon>
        <taxon>Actinomycetes</taxon>
        <taxon>Kitasatosporales</taxon>
        <taxon>Streptomycetaceae</taxon>
        <taxon>Streptomyces</taxon>
    </lineage>
</organism>
<evidence type="ECO:0000256" key="4">
    <source>
        <dbReference type="PROSITE-ProRule" id="PRU00335"/>
    </source>
</evidence>
<evidence type="ECO:0000256" key="2">
    <source>
        <dbReference type="ARBA" id="ARBA00023125"/>
    </source>
</evidence>
<feature type="DNA-binding region" description="H-T-H motif" evidence="4">
    <location>
        <begin position="38"/>
        <end position="57"/>
    </location>
</feature>
<reference evidence="6 7" key="1">
    <citation type="submission" date="2024-08" db="EMBL/GenBank/DDBJ databases">
        <title>Genome sequence of Streptomyces aureus CACIA-1.46HGO.</title>
        <authorList>
            <person name="Evangelista-Martinez Z."/>
        </authorList>
    </citation>
    <scope>NUCLEOTIDE SEQUENCE [LARGE SCALE GENOMIC DNA]</scope>
    <source>
        <strain evidence="6 7">CACIA-1.46HGO</strain>
    </source>
</reference>
<evidence type="ECO:0000256" key="1">
    <source>
        <dbReference type="ARBA" id="ARBA00023015"/>
    </source>
</evidence>
<dbReference type="EMBL" id="JBGOSP010000014">
    <property type="protein sequence ID" value="MFA3839857.1"/>
    <property type="molecule type" value="Genomic_DNA"/>
</dbReference>
<feature type="domain" description="HTH tetR-type" evidence="5">
    <location>
        <begin position="15"/>
        <end position="75"/>
    </location>
</feature>
<dbReference type="InterPro" id="IPR009057">
    <property type="entry name" value="Homeodomain-like_sf"/>
</dbReference>
<dbReference type="InterPro" id="IPR001647">
    <property type="entry name" value="HTH_TetR"/>
</dbReference>
<dbReference type="RefSeq" id="WP_372564570.1">
    <property type="nucleotide sequence ID" value="NZ_JBGOSP010000014.1"/>
</dbReference>
<dbReference type="Gene3D" id="1.10.357.10">
    <property type="entry name" value="Tetracycline Repressor, domain 2"/>
    <property type="match status" value="1"/>
</dbReference>
<dbReference type="SUPFAM" id="SSF46689">
    <property type="entry name" value="Homeodomain-like"/>
    <property type="match status" value="1"/>
</dbReference>
<keyword evidence="1" id="KW-0805">Transcription regulation</keyword>
<protein>
    <submittedName>
        <fullName evidence="6">TetR/AcrR family transcriptional regulator</fullName>
    </submittedName>
</protein>
<evidence type="ECO:0000256" key="3">
    <source>
        <dbReference type="ARBA" id="ARBA00023163"/>
    </source>
</evidence>
<dbReference type="PROSITE" id="PS50977">
    <property type="entry name" value="HTH_TETR_2"/>
    <property type="match status" value="1"/>
</dbReference>
<accession>A0ABV4SN15</accession>
<keyword evidence="3" id="KW-0804">Transcription</keyword>
<dbReference type="Proteomes" id="UP001571476">
    <property type="component" value="Unassembled WGS sequence"/>
</dbReference>
<dbReference type="PANTHER" id="PTHR30055">
    <property type="entry name" value="HTH-TYPE TRANSCRIPTIONAL REGULATOR RUTR"/>
    <property type="match status" value="1"/>
</dbReference>
<dbReference type="InterPro" id="IPR050109">
    <property type="entry name" value="HTH-type_TetR-like_transc_reg"/>
</dbReference>
<evidence type="ECO:0000313" key="6">
    <source>
        <dbReference type="EMBL" id="MFA3839857.1"/>
    </source>
</evidence>
<dbReference type="PRINTS" id="PR00455">
    <property type="entry name" value="HTHTETR"/>
</dbReference>
<dbReference type="PANTHER" id="PTHR30055:SF234">
    <property type="entry name" value="HTH-TYPE TRANSCRIPTIONAL REGULATOR BETI"/>
    <property type="match status" value="1"/>
</dbReference>
<keyword evidence="7" id="KW-1185">Reference proteome</keyword>
<name>A0ABV4SN15_9ACTN</name>
<dbReference type="SUPFAM" id="SSF48498">
    <property type="entry name" value="Tetracyclin repressor-like, C-terminal domain"/>
    <property type="match status" value="1"/>
</dbReference>